<accession>C8Z7L9</accession>
<gene>
    <name evidence="9" type="ORF">EC1118_1F14_0100g</name>
</gene>
<evidence type="ECO:0000313" key="9">
    <source>
        <dbReference type="EMBL" id="CAY79385.1"/>
    </source>
</evidence>
<name>C8Z7L9_YEAS8</name>
<evidence type="ECO:0000256" key="7">
    <source>
        <dbReference type="ARBA" id="ARBA00023136"/>
    </source>
</evidence>
<feature type="transmembrane region" description="Helical" evidence="8">
    <location>
        <begin position="129"/>
        <end position="152"/>
    </location>
</feature>
<feature type="transmembrane region" description="Helical" evidence="8">
    <location>
        <begin position="44"/>
        <end position="70"/>
    </location>
</feature>
<dbReference type="PIRSF" id="PIRSF006603">
    <property type="entry name" value="DinF"/>
    <property type="match status" value="1"/>
</dbReference>
<dbReference type="InterPro" id="IPR045069">
    <property type="entry name" value="MATE_euk"/>
</dbReference>
<proteinExistence type="inferred from homology"/>
<evidence type="ECO:0000313" key="10">
    <source>
        <dbReference type="Proteomes" id="UP000000286"/>
    </source>
</evidence>
<dbReference type="InterPro" id="IPR048279">
    <property type="entry name" value="MdtK-like"/>
</dbReference>
<evidence type="ECO:0000256" key="5">
    <source>
        <dbReference type="ARBA" id="ARBA00022692"/>
    </source>
</evidence>
<reference evidence="9 10" key="1">
    <citation type="journal article" date="2009" name="Proc. Natl. Acad. Sci. U.S.A.">
        <title>Eukaryote-to-eukaryote gene transfer events revealed by the genome sequence of the wine yeast Saccharomyces cerevisiae EC1118.</title>
        <authorList>
            <person name="Novo M."/>
            <person name="Bigey F."/>
            <person name="Beyne E."/>
            <person name="Galeote V."/>
            <person name="Gavory F."/>
            <person name="Mallet S."/>
            <person name="Cambot B."/>
            <person name="Legras J.L."/>
            <person name="Wincker P."/>
            <person name="Casaregola S."/>
            <person name="Dequin S."/>
        </authorList>
    </citation>
    <scope>NUCLEOTIDE SEQUENCE [LARGE SCALE GENOMIC DNA]</scope>
    <source>
        <strain evidence="10">Lalvin EC1118 / Prise de mousse</strain>
    </source>
</reference>
<dbReference type="CDD" id="cd13132">
    <property type="entry name" value="MATE_eukaryotic"/>
    <property type="match status" value="1"/>
</dbReference>
<dbReference type="PANTHER" id="PTHR11206">
    <property type="entry name" value="MULTIDRUG RESISTANCE PROTEIN"/>
    <property type="match status" value="1"/>
</dbReference>
<dbReference type="Pfam" id="PF01554">
    <property type="entry name" value="MatE"/>
    <property type="match status" value="2"/>
</dbReference>
<comment type="subcellular location">
    <subcellularLocation>
        <location evidence="1">Cell membrane</location>
        <topology evidence="1">Multi-pass membrane protein</topology>
    </subcellularLocation>
</comment>
<feature type="transmembrane region" description="Helical" evidence="8">
    <location>
        <begin position="448"/>
        <end position="469"/>
    </location>
</feature>
<comment type="similarity">
    <text evidence="2">Belongs to the multi antimicrobial extrusion (MATE) (TC 2.A.66.1) family.</text>
</comment>
<feature type="transmembrane region" description="Helical" evidence="8">
    <location>
        <begin position="421"/>
        <end position="442"/>
    </location>
</feature>
<feature type="transmembrane region" description="Helical" evidence="8">
    <location>
        <begin position="307"/>
        <end position="327"/>
    </location>
</feature>
<evidence type="ECO:0000256" key="4">
    <source>
        <dbReference type="ARBA" id="ARBA00022475"/>
    </source>
</evidence>
<dbReference type="InterPro" id="IPR002528">
    <property type="entry name" value="MATE_fam"/>
</dbReference>
<dbReference type="AlphaFoldDB" id="C8Z7L9"/>
<dbReference type="GO" id="GO:0005886">
    <property type="term" value="C:plasma membrane"/>
    <property type="evidence" value="ECO:0007669"/>
    <property type="project" value="UniProtKB-SubCell"/>
</dbReference>
<sequence>MKNDPVLQVLPDHKSKLMITSHRYDSIGGSQESSRQDDHRNTEFWIVLKASLPLVTTFFLQFSLTLVSIFSVGHIGKEELAAVSLAIMTFNVSISIFNGMATCLDTLCAQAYGAKRYDLVGIYFQKCTCMILAAYIPMAFIWCFSSHLFALIVPDRKLAILAEKFLRGMSLGAPGYIFFETGKRFLQCQGIYVAGQYCLFIAAPINLLLNYLLVWNKHFSIGLFGAPLSTSISYWLMSLLLLCYVKFIDGKKCWDGINLKEALRGWGTMFNMALNGTAMMVSEFVAFEILTLSVSRLGTASLAAQSITSSLATLLFQIPFGISVAASTRIAFHVGAGSIDKAKTASRITLNLALIVGILLFLVVFIFKANIVRIFTMDQDVVKYATVSVGILGINQLFDCSNVLLAGCLRGQGRQYIGSTLNIFVYYFIAVPLALYLAFKIGLGLKGLWIGLGIGVSVLAISEGYFVLFRSDWPEILQSAQKRTSLGS</sequence>
<keyword evidence="6 8" id="KW-1133">Transmembrane helix</keyword>
<keyword evidence="7 8" id="KW-0472">Membrane</keyword>
<feature type="transmembrane region" description="Helical" evidence="8">
    <location>
        <begin position="191"/>
        <end position="213"/>
    </location>
</feature>
<keyword evidence="5 8" id="KW-0812">Transmembrane</keyword>
<feature type="transmembrane region" description="Helical" evidence="8">
    <location>
        <begin position="348"/>
        <end position="367"/>
    </location>
</feature>
<dbReference type="GO" id="GO:0015297">
    <property type="term" value="F:antiporter activity"/>
    <property type="evidence" value="ECO:0007669"/>
    <property type="project" value="InterPro"/>
</dbReference>
<dbReference type="Proteomes" id="UP000000286">
    <property type="component" value="Chromosome VI"/>
</dbReference>
<feature type="transmembrane region" description="Helical" evidence="8">
    <location>
        <begin position="219"/>
        <end position="245"/>
    </location>
</feature>
<evidence type="ECO:0000256" key="6">
    <source>
        <dbReference type="ARBA" id="ARBA00022989"/>
    </source>
</evidence>
<keyword evidence="3" id="KW-0813">Transport</keyword>
<evidence type="ECO:0000256" key="8">
    <source>
        <dbReference type="SAM" id="Phobius"/>
    </source>
</evidence>
<feature type="transmembrane region" description="Helical" evidence="8">
    <location>
        <begin position="266"/>
        <end position="287"/>
    </location>
</feature>
<dbReference type="GO" id="GO:1990961">
    <property type="term" value="P:xenobiotic detoxification by transmembrane export across the plasma membrane"/>
    <property type="evidence" value="ECO:0007669"/>
    <property type="project" value="InterPro"/>
</dbReference>
<protein>
    <submittedName>
        <fullName evidence="9">EC1118_1F14_0100p</fullName>
    </submittedName>
</protein>
<evidence type="ECO:0000256" key="1">
    <source>
        <dbReference type="ARBA" id="ARBA00004651"/>
    </source>
</evidence>
<dbReference type="GO" id="GO:0042910">
    <property type="term" value="F:xenobiotic transmembrane transporter activity"/>
    <property type="evidence" value="ECO:0007669"/>
    <property type="project" value="InterPro"/>
</dbReference>
<dbReference type="HOGENOM" id="CLU_012893_1_2_1"/>
<dbReference type="OrthoDB" id="2126698at2759"/>
<evidence type="ECO:0000256" key="3">
    <source>
        <dbReference type="ARBA" id="ARBA00022448"/>
    </source>
</evidence>
<feature type="transmembrane region" description="Helical" evidence="8">
    <location>
        <begin position="82"/>
        <end position="108"/>
    </location>
</feature>
<feature type="transmembrane region" description="Helical" evidence="8">
    <location>
        <begin position="387"/>
        <end position="409"/>
    </location>
</feature>
<dbReference type="NCBIfam" id="TIGR00797">
    <property type="entry name" value="matE"/>
    <property type="match status" value="1"/>
</dbReference>
<dbReference type="EMBL" id="FN393068">
    <property type="protein sequence ID" value="CAY79385.1"/>
    <property type="molecule type" value="Genomic_DNA"/>
</dbReference>
<organism evidence="9 10">
    <name type="scientific">Saccharomyces cerevisiae (strain Lalvin EC1118 / Prise de mousse)</name>
    <name type="common">Baker's yeast</name>
    <dbReference type="NCBI Taxonomy" id="643680"/>
    <lineage>
        <taxon>Eukaryota</taxon>
        <taxon>Fungi</taxon>
        <taxon>Dikarya</taxon>
        <taxon>Ascomycota</taxon>
        <taxon>Saccharomycotina</taxon>
        <taxon>Saccharomycetes</taxon>
        <taxon>Saccharomycetales</taxon>
        <taxon>Saccharomycetaceae</taxon>
        <taxon>Saccharomyces</taxon>
    </lineage>
</organism>
<keyword evidence="4" id="KW-1003">Cell membrane</keyword>
<evidence type="ECO:0000256" key="2">
    <source>
        <dbReference type="ARBA" id="ARBA00010199"/>
    </source>
</evidence>